<evidence type="ECO:0000256" key="5">
    <source>
        <dbReference type="ARBA" id="ARBA00023136"/>
    </source>
</evidence>
<comment type="subcellular location">
    <subcellularLocation>
        <location evidence="1">Membrane</location>
        <topology evidence="1">Multi-pass membrane protein</topology>
    </subcellularLocation>
</comment>
<dbReference type="Pfam" id="PF02683">
    <property type="entry name" value="DsbD_TM"/>
    <property type="match status" value="1"/>
</dbReference>
<dbReference type="GO" id="GO:0045454">
    <property type="term" value="P:cell redox homeostasis"/>
    <property type="evidence" value="ECO:0007669"/>
    <property type="project" value="TreeGrafter"/>
</dbReference>
<reference evidence="9 10" key="1">
    <citation type="submission" date="2019-03" db="EMBL/GenBank/DDBJ databases">
        <title>Draft genome of Brevundimonas sp. a heavy metal resistant soil bacteria.</title>
        <authorList>
            <person name="Soto J."/>
        </authorList>
    </citation>
    <scope>NUCLEOTIDE SEQUENCE [LARGE SCALE GENOMIC DNA]</scope>
    <source>
        <strain evidence="9 10">B-10</strain>
    </source>
</reference>
<feature type="transmembrane region" description="Helical" evidence="6">
    <location>
        <begin position="558"/>
        <end position="582"/>
    </location>
</feature>
<dbReference type="GO" id="GO:0017004">
    <property type="term" value="P:cytochrome complex assembly"/>
    <property type="evidence" value="ECO:0007669"/>
    <property type="project" value="UniProtKB-KW"/>
</dbReference>
<dbReference type="GO" id="GO:0015035">
    <property type="term" value="F:protein-disulfide reductase activity"/>
    <property type="evidence" value="ECO:0007669"/>
    <property type="project" value="TreeGrafter"/>
</dbReference>
<feature type="domain" description="Cytochrome C biogenesis protein transmembrane" evidence="7">
    <location>
        <begin position="304"/>
        <end position="515"/>
    </location>
</feature>
<dbReference type="EMBL" id="SPVH01000006">
    <property type="protein sequence ID" value="TFW13101.1"/>
    <property type="molecule type" value="Genomic_DNA"/>
</dbReference>
<protein>
    <submittedName>
        <fullName evidence="9">Thiol:disulfide interchange protein</fullName>
    </submittedName>
</protein>
<evidence type="ECO:0000259" key="7">
    <source>
        <dbReference type="Pfam" id="PF02683"/>
    </source>
</evidence>
<evidence type="ECO:0000256" key="3">
    <source>
        <dbReference type="ARBA" id="ARBA00022748"/>
    </source>
</evidence>
<proteinExistence type="predicted"/>
<gene>
    <name evidence="9" type="ORF">EGY25_07875</name>
</gene>
<dbReference type="Pfam" id="PF11412">
    <property type="entry name" value="DsbD_N"/>
    <property type="match status" value="1"/>
</dbReference>
<keyword evidence="3" id="KW-0201">Cytochrome c-type biogenesis</keyword>
<evidence type="ECO:0000256" key="2">
    <source>
        <dbReference type="ARBA" id="ARBA00022692"/>
    </source>
</evidence>
<dbReference type="Proteomes" id="UP000298216">
    <property type="component" value="Unassembled WGS sequence"/>
</dbReference>
<dbReference type="Pfam" id="PF13899">
    <property type="entry name" value="Thioredoxin_7"/>
    <property type="match status" value="1"/>
</dbReference>
<dbReference type="PANTHER" id="PTHR32234:SF3">
    <property type="entry name" value="SUPPRESSION OF COPPER SENSITIVITY PROTEIN"/>
    <property type="match status" value="1"/>
</dbReference>
<comment type="caution">
    <text evidence="9">The sequence shown here is derived from an EMBL/GenBank/DDBJ whole genome shotgun (WGS) entry which is preliminary data.</text>
</comment>
<evidence type="ECO:0000256" key="1">
    <source>
        <dbReference type="ARBA" id="ARBA00004141"/>
    </source>
</evidence>
<dbReference type="InterPro" id="IPR003834">
    <property type="entry name" value="Cyt_c_assmbl_TM_dom"/>
</dbReference>
<dbReference type="AlphaFoldDB" id="A0A4Y9RY00"/>
<feature type="transmembrane region" description="Helical" evidence="6">
    <location>
        <begin position="499"/>
        <end position="518"/>
    </location>
</feature>
<sequence>MLSLSTVQAQPVQSQPSGLVAFGPQRTGRIEAELVPMSQWVAPGSTTVVAVRQKIAPGWHTYWRNPGDSGGATSLVWTLPDGVTADPILWPLPSRQRLMSLMNYGYSGAVLLPVPIHVPASARPGEVLTLTTDVLFLVCSDQMCVPEPLTLSLALPVREGAAPLAKPWGADIERLVETAPRPAGIEARVTAETGKLTLTATGGPLAGADIGQVYFYPYEGGRIDHAAVQPGRQGPNGLTLTLTPGREAASSPLSGVLATDKGAWEITAQPGPPLAGAQGQGALAPLDEATSAPARTGVLVFLQALGLALLGGLVLNLMPCVFPVLAMKAASLSAAAHDPARARRDGLAFTAGVLVSFLVLAGALLALRAAGQAIGWGFQLQSPGVVAALVLVMLLVGLNLSGVFHVGAGMQNAGSGPLSRLPGAAGAFFTGVLAVVVAAPCTAPFMAAALGAALVLPWPMALAVFLMLGLGLALPYLAISLSPGLLSRLPRPGVWMERLKGLLAFPMYGAALWLLWVFTRQGGVDALGLLLTAALLLAFAAWLLGLAQAARQRGERPVLATICATVAGVMAIGLAGAAAGAAREADAAPQGESGPLAAQPWSVEAVAQATAAGRPVLVNLTADWCVTCKINERAALSSPRVAKAMTQANAAYLVGDWTRRDDAITRELQAHGRSGVPLYLLYRPGQAEPEILPQLLTEGVVIDALTD</sequence>
<keyword evidence="4 6" id="KW-1133">Transmembrane helix</keyword>
<dbReference type="CDD" id="cd02953">
    <property type="entry name" value="DsbDgamma"/>
    <property type="match status" value="1"/>
</dbReference>
<keyword evidence="10" id="KW-1185">Reference proteome</keyword>
<dbReference type="PANTHER" id="PTHR32234">
    <property type="entry name" value="THIOL:DISULFIDE INTERCHANGE PROTEIN DSBD"/>
    <property type="match status" value="1"/>
</dbReference>
<dbReference type="GO" id="GO:0016020">
    <property type="term" value="C:membrane"/>
    <property type="evidence" value="ECO:0007669"/>
    <property type="project" value="UniProtKB-SubCell"/>
</dbReference>
<dbReference type="InterPro" id="IPR028250">
    <property type="entry name" value="DsbDN"/>
</dbReference>
<dbReference type="OrthoDB" id="9811036at2"/>
<dbReference type="Gene3D" id="3.40.30.10">
    <property type="entry name" value="Glutaredoxin"/>
    <property type="match status" value="1"/>
</dbReference>
<feature type="transmembrane region" description="Helical" evidence="6">
    <location>
        <begin position="300"/>
        <end position="325"/>
    </location>
</feature>
<keyword evidence="5 6" id="KW-0472">Membrane</keyword>
<feature type="transmembrane region" description="Helical" evidence="6">
    <location>
        <begin position="385"/>
        <end position="406"/>
    </location>
</feature>
<accession>A0A4Y9RY00</accession>
<dbReference type="InterPro" id="IPR036249">
    <property type="entry name" value="Thioredoxin-like_sf"/>
</dbReference>
<feature type="transmembrane region" description="Helical" evidence="6">
    <location>
        <begin position="460"/>
        <end position="479"/>
    </location>
</feature>
<evidence type="ECO:0000313" key="9">
    <source>
        <dbReference type="EMBL" id="TFW13101.1"/>
    </source>
</evidence>
<feature type="transmembrane region" description="Helical" evidence="6">
    <location>
        <begin position="427"/>
        <end position="454"/>
    </location>
</feature>
<keyword evidence="2 6" id="KW-0812">Transmembrane</keyword>
<evidence type="ECO:0000256" key="6">
    <source>
        <dbReference type="SAM" id="Phobius"/>
    </source>
</evidence>
<feature type="domain" description="Thiol:disulfide interchange protein DsbD N-terminal" evidence="8">
    <location>
        <begin position="35"/>
        <end position="147"/>
    </location>
</feature>
<evidence type="ECO:0000259" key="8">
    <source>
        <dbReference type="Pfam" id="PF11412"/>
    </source>
</evidence>
<name>A0A4Y9RY00_9CAUL</name>
<dbReference type="SUPFAM" id="SSF52833">
    <property type="entry name" value="Thioredoxin-like"/>
    <property type="match status" value="1"/>
</dbReference>
<feature type="transmembrane region" description="Helical" evidence="6">
    <location>
        <begin position="524"/>
        <end position="546"/>
    </location>
</feature>
<dbReference type="InterPro" id="IPR035671">
    <property type="entry name" value="DsbD_gamma"/>
</dbReference>
<evidence type="ECO:0000256" key="4">
    <source>
        <dbReference type="ARBA" id="ARBA00022989"/>
    </source>
</evidence>
<evidence type="ECO:0000313" key="10">
    <source>
        <dbReference type="Proteomes" id="UP000298216"/>
    </source>
</evidence>
<feature type="transmembrane region" description="Helical" evidence="6">
    <location>
        <begin position="346"/>
        <end position="365"/>
    </location>
</feature>
<organism evidence="9 10">
    <name type="scientific">Brevundimonas intermedia</name>
    <dbReference type="NCBI Taxonomy" id="74315"/>
    <lineage>
        <taxon>Bacteria</taxon>
        <taxon>Pseudomonadati</taxon>
        <taxon>Pseudomonadota</taxon>
        <taxon>Alphaproteobacteria</taxon>
        <taxon>Caulobacterales</taxon>
        <taxon>Caulobacteraceae</taxon>
        <taxon>Brevundimonas</taxon>
    </lineage>
</organism>